<feature type="region of interest" description="Disordered" evidence="1">
    <location>
        <begin position="520"/>
        <end position="542"/>
    </location>
</feature>
<comment type="caution">
    <text evidence="2">The sequence shown here is derived from an EMBL/GenBank/DDBJ whole genome shotgun (WGS) entry which is preliminary data.</text>
</comment>
<name>A0A5M8PB62_9LECA</name>
<dbReference type="OrthoDB" id="6235964at2759"/>
<dbReference type="SUPFAM" id="SSF54236">
    <property type="entry name" value="Ubiquitin-like"/>
    <property type="match status" value="1"/>
</dbReference>
<accession>A0A5M8PB62</accession>
<sequence>MATEDQATSVPVQKFSRYRSVRNPKSSAFISPPPTPHASSTATEPLKRSLSRYRSNQPVNLAVSPPKVLPATTQPQELREGTQKLSATRETRDVLPLREKGHMRAQDGGNGGSGRGVPETSLRHDLKQRNVEQPLVSRPSREALAVEIYAPLSAINAGERNVRVKYNQTSVFVRVAPTTTTTDLLCSATEKLSENIDIGASMVLECIPQLGLERPLRTYEHIRDIMNSWDDDAQNHLIIGPSTTGGLPGVLDFDKAARGQPGEKKIYMYHSHQPGKWDKRWITLRSDGQVLLAKKDGGKTTNICHISDFDIYVPTRRQMRELRPPKKTCYGIKSQQKSSMFLTTANYLHFFSSGDASLAADWHQAVHEWRSWYLVTVLGKGHKKAVTLVDSNQADYNHGIPATTRIVRRSADMPLAAVHSLRKERDNRDLVRQPTRLTSDKTPTKGAINVSPIARTLGAPIGRGASSREKGEETFAATGLLGQTYEQRQKAQRDRNAASAREGPFLPGLLVGETSIAARHGSPNTGRWQHQSGTMPTTDRDMAGSISRTMSKRQKSTPLVDLTSYQVLPRSRGEGRAIVPEHLPAGGLIDLATGPENTSRPGTSGEESAFPHRGVRPGSASQTGSLSFEGTKNAVNDEDHAYLAGGLLARAGTGQGGSGTGRGVMTGDRQAKEPMLDVSEPSIYAPGSLLAQAEMRTVKERPVREWVDGREVSIPMGEGV</sequence>
<evidence type="ECO:0000313" key="2">
    <source>
        <dbReference type="EMBL" id="KAA6406539.1"/>
    </source>
</evidence>
<feature type="compositionally biased region" description="Polar residues" evidence="1">
    <location>
        <begin position="619"/>
        <end position="631"/>
    </location>
</feature>
<dbReference type="EMBL" id="VXIT01000026">
    <property type="protein sequence ID" value="KAA6406539.1"/>
    <property type="molecule type" value="Genomic_DNA"/>
</dbReference>
<proteinExistence type="predicted"/>
<dbReference type="Gene3D" id="3.10.20.90">
    <property type="entry name" value="Phosphatidylinositol 3-kinase Catalytic Subunit, Chain A, domain 1"/>
    <property type="match status" value="1"/>
</dbReference>
<feature type="compositionally biased region" description="Basic and acidic residues" evidence="1">
    <location>
        <begin position="487"/>
        <end position="496"/>
    </location>
</feature>
<feature type="compositionally biased region" description="Polar residues" evidence="1">
    <location>
        <begin position="522"/>
        <end position="537"/>
    </location>
</feature>
<dbReference type="AlphaFoldDB" id="A0A5M8PB62"/>
<gene>
    <name evidence="2" type="ORF">FRX48_09704</name>
</gene>
<evidence type="ECO:0000256" key="1">
    <source>
        <dbReference type="SAM" id="MobiDB-lite"/>
    </source>
</evidence>
<evidence type="ECO:0008006" key="4">
    <source>
        <dbReference type="Google" id="ProtNLM"/>
    </source>
</evidence>
<protein>
    <recommendedName>
        <fullName evidence="4">PH domain-containing protein</fullName>
    </recommendedName>
</protein>
<feature type="compositionally biased region" description="Basic and acidic residues" evidence="1">
    <location>
        <begin position="121"/>
        <end position="130"/>
    </location>
</feature>
<feature type="compositionally biased region" description="Basic and acidic residues" evidence="1">
    <location>
        <begin position="77"/>
        <end position="105"/>
    </location>
</feature>
<dbReference type="Gene3D" id="2.30.29.30">
    <property type="entry name" value="Pleckstrin-homology domain (PH domain)/Phosphotyrosine-binding domain (PTB)"/>
    <property type="match status" value="1"/>
</dbReference>
<feature type="region of interest" description="Disordered" evidence="1">
    <location>
        <begin position="586"/>
        <end position="631"/>
    </location>
</feature>
<evidence type="ECO:0000313" key="3">
    <source>
        <dbReference type="Proteomes" id="UP000324767"/>
    </source>
</evidence>
<organism evidence="2 3">
    <name type="scientific">Lasallia pustulata</name>
    <dbReference type="NCBI Taxonomy" id="136370"/>
    <lineage>
        <taxon>Eukaryota</taxon>
        <taxon>Fungi</taxon>
        <taxon>Dikarya</taxon>
        <taxon>Ascomycota</taxon>
        <taxon>Pezizomycotina</taxon>
        <taxon>Lecanoromycetes</taxon>
        <taxon>OSLEUM clade</taxon>
        <taxon>Umbilicariomycetidae</taxon>
        <taxon>Umbilicariales</taxon>
        <taxon>Umbilicariaceae</taxon>
        <taxon>Lasallia</taxon>
    </lineage>
</organism>
<feature type="compositionally biased region" description="Polar residues" evidence="1">
    <location>
        <begin position="595"/>
        <end position="606"/>
    </location>
</feature>
<feature type="region of interest" description="Disordered" evidence="1">
    <location>
        <begin position="1"/>
        <end position="137"/>
    </location>
</feature>
<reference evidence="2 3" key="1">
    <citation type="submission" date="2019-09" db="EMBL/GenBank/DDBJ databases">
        <title>The hologenome of the rock-dwelling lichen Lasallia pustulata.</title>
        <authorList>
            <person name="Greshake Tzovaras B."/>
            <person name="Segers F."/>
            <person name="Bicker A."/>
            <person name="Dal Grande F."/>
            <person name="Otte J."/>
            <person name="Hankeln T."/>
            <person name="Schmitt I."/>
            <person name="Ebersberger I."/>
        </authorList>
    </citation>
    <scope>NUCLEOTIDE SEQUENCE [LARGE SCALE GENOMIC DNA]</scope>
    <source>
        <strain evidence="2">A1-1</strain>
    </source>
</reference>
<feature type="compositionally biased region" description="Polar residues" evidence="1">
    <location>
        <begin position="1"/>
        <end position="11"/>
    </location>
</feature>
<dbReference type="PANTHER" id="PTHR38700:SF1">
    <property type="entry name" value="PH DOMAIN-CONTAINING PROTEIN"/>
    <property type="match status" value="1"/>
</dbReference>
<dbReference type="PANTHER" id="PTHR38700">
    <property type="entry name" value="YALI0E22418P"/>
    <property type="match status" value="1"/>
</dbReference>
<dbReference type="InterPro" id="IPR029071">
    <property type="entry name" value="Ubiquitin-like_domsf"/>
</dbReference>
<feature type="region of interest" description="Disordered" evidence="1">
    <location>
        <begin position="478"/>
        <end position="506"/>
    </location>
</feature>
<dbReference type="InterPro" id="IPR011993">
    <property type="entry name" value="PH-like_dom_sf"/>
</dbReference>
<dbReference type="Proteomes" id="UP000324767">
    <property type="component" value="Unassembled WGS sequence"/>
</dbReference>